<keyword evidence="1" id="KW-0732">Signal</keyword>
<dbReference type="GO" id="GO:0043709">
    <property type="term" value="P:cell adhesion involved in single-species biofilm formation"/>
    <property type="evidence" value="ECO:0007669"/>
    <property type="project" value="TreeGrafter"/>
</dbReference>
<feature type="domain" description="Fimbrial-type adhesion" evidence="2">
    <location>
        <begin position="29"/>
        <end position="178"/>
    </location>
</feature>
<dbReference type="RefSeq" id="WP_052704279.1">
    <property type="nucleotide sequence ID" value="NZ_CP098827.1"/>
</dbReference>
<dbReference type="Pfam" id="PF00419">
    <property type="entry name" value="Fimbrial"/>
    <property type="match status" value="1"/>
</dbReference>
<organism evidence="3">
    <name type="scientific">Halomonas sp. RT37</name>
    <dbReference type="NCBI Taxonomy" id="2950872"/>
    <lineage>
        <taxon>Bacteria</taxon>
        <taxon>Pseudomonadati</taxon>
        <taxon>Pseudomonadota</taxon>
        <taxon>Gammaproteobacteria</taxon>
        <taxon>Oceanospirillales</taxon>
        <taxon>Halomonadaceae</taxon>
        <taxon>Halomonas</taxon>
    </lineage>
</organism>
<dbReference type="AlphaFoldDB" id="A0AAU7KLF2"/>
<evidence type="ECO:0000313" key="3">
    <source>
        <dbReference type="EMBL" id="XBO72190.1"/>
    </source>
</evidence>
<feature type="signal peptide" evidence="1">
    <location>
        <begin position="1"/>
        <end position="24"/>
    </location>
</feature>
<evidence type="ECO:0000256" key="1">
    <source>
        <dbReference type="SAM" id="SignalP"/>
    </source>
</evidence>
<evidence type="ECO:0000259" key="2">
    <source>
        <dbReference type="Pfam" id="PF00419"/>
    </source>
</evidence>
<dbReference type="InterPro" id="IPR008966">
    <property type="entry name" value="Adhesion_dom_sf"/>
</dbReference>
<reference evidence="3" key="1">
    <citation type="submission" date="2022-06" db="EMBL/GenBank/DDBJ databases">
        <title>A novel DMS-producing enzyme.</title>
        <authorList>
            <person name="Zhang Y."/>
        </authorList>
    </citation>
    <scope>NUCLEOTIDE SEQUENCE</scope>
    <source>
        <strain evidence="3">RT37</strain>
    </source>
</reference>
<dbReference type="PANTHER" id="PTHR33420">
    <property type="entry name" value="FIMBRIAL SUBUNIT ELFA-RELATED"/>
    <property type="match status" value="1"/>
</dbReference>
<feature type="chain" id="PRO_5043772848" evidence="1">
    <location>
        <begin position="25"/>
        <end position="178"/>
    </location>
</feature>
<name>A0AAU7KLF2_9GAMM</name>
<gene>
    <name evidence="3" type="ORF">NFG58_05635</name>
</gene>
<dbReference type="SUPFAM" id="SSF49401">
    <property type="entry name" value="Bacterial adhesins"/>
    <property type="match status" value="1"/>
</dbReference>
<dbReference type="Gene3D" id="2.60.40.1090">
    <property type="entry name" value="Fimbrial-type adhesion domain"/>
    <property type="match status" value="1"/>
</dbReference>
<sequence length="178" mass="18380">MERKTGKGWLLGVMLFTLAGNGYAATGTITISGKVLATTCTVKVNNAGTGDGTVVLPTVSVSDLKSGETAGDTSFTIDMNCSAAVDNVKPYFEPTNVDAATGYLVNTAGTGGAKNVEIQLLDHTNKVINLIANDATAMDLADDTTATQLRYTARYYASGADAVAGTVSTSAVYTLNYQ</sequence>
<dbReference type="GO" id="GO:0009289">
    <property type="term" value="C:pilus"/>
    <property type="evidence" value="ECO:0007669"/>
    <property type="project" value="InterPro"/>
</dbReference>
<dbReference type="InterPro" id="IPR000259">
    <property type="entry name" value="Adhesion_dom_fimbrial"/>
</dbReference>
<dbReference type="PANTHER" id="PTHR33420:SF10">
    <property type="entry name" value="FIMBRIAE MAJOR SUBUNIT"/>
    <property type="match status" value="1"/>
</dbReference>
<accession>A0AAU7KLF2</accession>
<dbReference type="EMBL" id="CP098827">
    <property type="protein sequence ID" value="XBO72190.1"/>
    <property type="molecule type" value="Genomic_DNA"/>
</dbReference>
<dbReference type="InterPro" id="IPR050263">
    <property type="entry name" value="Bact_Fimbrial_Adh_Pro"/>
</dbReference>
<protein>
    <submittedName>
        <fullName evidence="3">Type 1 fimbrial protein</fullName>
    </submittedName>
</protein>
<dbReference type="InterPro" id="IPR036937">
    <property type="entry name" value="Adhesion_dom_fimbrial_sf"/>
</dbReference>
<proteinExistence type="predicted"/>